<evidence type="ECO:0000256" key="3">
    <source>
        <dbReference type="ARBA" id="ARBA00022448"/>
    </source>
</evidence>
<evidence type="ECO:0000256" key="5">
    <source>
        <dbReference type="ARBA" id="ARBA00022741"/>
    </source>
</evidence>
<dbReference type="PROSITE" id="PS50893">
    <property type="entry name" value="ABC_TRANSPORTER_2"/>
    <property type="match status" value="1"/>
</dbReference>
<keyword evidence="4" id="KW-1003">Cell membrane</keyword>
<dbReference type="SMART" id="SM00382">
    <property type="entry name" value="AAA"/>
    <property type="match status" value="1"/>
</dbReference>
<dbReference type="PROSITE" id="PS00211">
    <property type="entry name" value="ABC_TRANSPORTER_1"/>
    <property type="match status" value="1"/>
</dbReference>
<comment type="caution">
    <text evidence="9">The sequence shown here is derived from an EMBL/GenBank/DDBJ whole genome shotgun (WGS) entry which is preliminary data.</text>
</comment>
<dbReference type="NCBIfam" id="TIGR01727">
    <property type="entry name" value="oligo_HPY"/>
    <property type="match status" value="1"/>
</dbReference>
<evidence type="ECO:0000313" key="9">
    <source>
        <dbReference type="EMBL" id="MDR6225590.1"/>
    </source>
</evidence>
<dbReference type="InterPro" id="IPR017871">
    <property type="entry name" value="ABC_transporter-like_CS"/>
</dbReference>
<dbReference type="Pfam" id="PF08352">
    <property type="entry name" value="oligo_HPY"/>
    <property type="match status" value="1"/>
</dbReference>
<evidence type="ECO:0000313" key="10">
    <source>
        <dbReference type="Proteomes" id="UP001185012"/>
    </source>
</evidence>
<feature type="domain" description="ABC transporter" evidence="8">
    <location>
        <begin position="10"/>
        <end position="261"/>
    </location>
</feature>
<organism evidence="9 10">
    <name type="scientific">Desmospora profundinema</name>
    <dbReference type="NCBI Taxonomy" id="1571184"/>
    <lineage>
        <taxon>Bacteria</taxon>
        <taxon>Bacillati</taxon>
        <taxon>Bacillota</taxon>
        <taxon>Bacilli</taxon>
        <taxon>Bacillales</taxon>
        <taxon>Thermoactinomycetaceae</taxon>
        <taxon>Desmospora</taxon>
    </lineage>
</organism>
<dbReference type="InterPro" id="IPR027417">
    <property type="entry name" value="P-loop_NTPase"/>
</dbReference>
<evidence type="ECO:0000259" key="8">
    <source>
        <dbReference type="PROSITE" id="PS50893"/>
    </source>
</evidence>
<dbReference type="PANTHER" id="PTHR43297">
    <property type="entry name" value="OLIGOPEPTIDE TRANSPORT ATP-BINDING PROTEIN APPD"/>
    <property type="match status" value="1"/>
</dbReference>
<name>A0ABU1ILD4_9BACL</name>
<proteinExistence type="inferred from homology"/>
<evidence type="ECO:0000256" key="7">
    <source>
        <dbReference type="ARBA" id="ARBA00023136"/>
    </source>
</evidence>
<dbReference type="InterPro" id="IPR003439">
    <property type="entry name" value="ABC_transporter-like_ATP-bd"/>
</dbReference>
<dbReference type="InterPro" id="IPR050388">
    <property type="entry name" value="ABC_Ni/Peptide_Import"/>
</dbReference>
<dbReference type="RefSeq" id="WP_309864467.1">
    <property type="nucleotide sequence ID" value="NZ_JAVDQG010000003.1"/>
</dbReference>
<dbReference type="InterPro" id="IPR003593">
    <property type="entry name" value="AAA+_ATPase"/>
</dbReference>
<protein>
    <submittedName>
        <fullName evidence="9">Peptide/nickel transport system ATP-binding protein</fullName>
    </submittedName>
</protein>
<dbReference type="Proteomes" id="UP001185012">
    <property type="component" value="Unassembled WGS sequence"/>
</dbReference>
<keyword evidence="6 9" id="KW-0067">ATP-binding</keyword>
<keyword evidence="10" id="KW-1185">Reference proteome</keyword>
<dbReference type="CDD" id="cd03257">
    <property type="entry name" value="ABC_NikE_OppD_transporters"/>
    <property type="match status" value="1"/>
</dbReference>
<dbReference type="GO" id="GO:0005524">
    <property type="term" value="F:ATP binding"/>
    <property type="evidence" value="ECO:0007669"/>
    <property type="project" value="UniProtKB-KW"/>
</dbReference>
<keyword evidence="3" id="KW-0813">Transport</keyword>
<comment type="subcellular location">
    <subcellularLocation>
        <location evidence="1">Cell membrane</location>
        <topology evidence="1">Peripheral membrane protein</topology>
    </subcellularLocation>
</comment>
<evidence type="ECO:0000256" key="4">
    <source>
        <dbReference type="ARBA" id="ARBA00022475"/>
    </source>
</evidence>
<gene>
    <name evidence="9" type="ORF">JOE21_001588</name>
</gene>
<accession>A0ABU1ILD4</accession>
<dbReference type="Gene3D" id="3.40.50.300">
    <property type="entry name" value="P-loop containing nucleotide triphosphate hydrolases"/>
    <property type="match status" value="1"/>
</dbReference>
<dbReference type="Pfam" id="PF00005">
    <property type="entry name" value="ABC_tran"/>
    <property type="match status" value="1"/>
</dbReference>
<evidence type="ECO:0000256" key="2">
    <source>
        <dbReference type="ARBA" id="ARBA00005417"/>
    </source>
</evidence>
<evidence type="ECO:0000256" key="1">
    <source>
        <dbReference type="ARBA" id="ARBA00004202"/>
    </source>
</evidence>
<sequence length="338" mass="37783">MLQSHPRDLLEVENLSAGFTIDNQFYHAIRDVSLKVKKREVVGVVGESGCGKSVMSLSIMKLLPKENACIVSGEIYLNGLDLTKKTDKQMDEIRGKNISMIFQEPMTALNPVFSIGFQLTEVLFNHLTISKREANERAVALLQQVGISRPDKVLKEYPHQLSGGMRQRVMIAMAIANHPQLLIADEPTTALDVTIQAQILELLTEIQDQKEMAILLITHDLGVVAELCDYVLVMYAGEIIEKTDVERLFYAPKHPYTEALLGSIPKLEQTRHTLDSIPGVVPPLTKLSDIGCRFADRCPKATTDCQCVKPELKENEPGHDVRCLLYDTSYPNKTRVNT</sequence>
<keyword evidence="5" id="KW-0547">Nucleotide-binding</keyword>
<dbReference type="EMBL" id="JAVDQG010000003">
    <property type="protein sequence ID" value="MDR6225590.1"/>
    <property type="molecule type" value="Genomic_DNA"/>
</dbReference>
<reference evidence="9 10" key="1">
    <citation type="submission" date="2023-07" db="EMBL/GenBank/DDBJ databases">
        <title>Genomic Encyclopedia of Type Strains, Phase IV (KMG-IV): sequencing the most valuable type-strain genomes for metagenomic binning, comparative biology and taxonomic classification.</title>
        <authorList>
            <person name="Goeker M."/>
        </authorList>
    </citation>
    <scope>NUCLEOTIDE SEQUENCE [LARGE SCALE GENOMIC DNA]</scope>
    <source>
        <strain evidence="9 10">DSM 45903</strain>
    </source>
</reference>
<comment type="similarity">
    <text evidence="2">Belongs to the ABC transporter superfamily.</text>
</comment>
<evidence type="ECO:0000256" key="6">
    <source>
        <dbReference type="ARBA" id="ARBA00022840"/>
    </source>
</evidence>
<dbReference type="InterPro" id="IPR013563">
    <property type="entry name" value="Oligopep_ABC_C"/>
</dbReference>
<dbReference type="PANTHER" id="PTHR43297:SF2">
    <property type="entry name" value="DIPEPTIDE TRANSPORT ATP-BINDING PROTEIN DPPD"/>
    <property type="match status" value="1"/>
</dbReference>
<dbReference type="SUPFAM" id="SSF52540">
    <property type="entry name" value="P-loop containing nucleoside triphosphate hydrolases"/>
    <property type="match status" value="1"/>
</dbReference>
<keyword evidence="7" id="KW-0472">Membrane</keyword>